<name>A0ABT6FLL7_9BACT</name>
<sequence length="266" mass="29624">MAEATPFHEPGRVPKPPWPTRGHPSSFDKRHPGKQACRELLVLANGYQSSRGFAPHPEVTPYSLVDELFAARIADCYEDLQHAPHDSDVARSYAAFKIQILSQWLHLHASGWVVEPWLKGGQPYADSAEMVADARGGHLFIFRGGDFPEGHLMKAPSGVHCDGLELSFNDLFRGVHDIFGHALYGNGFGPRGEDLAWRVHAAMFCPRALPSMSAETRGQNSWINFGRHVRGRDVPARNRPYACQKNALLPSEFLDTSHLTPSEFHI</sequence>
<accession>A0ABT6FLL7</accession>
<evidence type="ECO:0000256" key="1">
    <source>
        <dbReference type="SAM" id="MobiDB-lite"/>
    </source>
</evidence>
<evidence type="ECO:0000313" key="2">
    <source>
        <dbReference type="EMBL" id="MDG3008467.1"/>
    </source>
</evidence>
<organism evidence="2 3">
    <name type="scientific">Paludisphaera mucosa</name>
    <dbReference type="NCBI Taxonomy" id="3030827"/>
    <lineage>
        <taxon>Bacteria</taxon>
        <taxon>Pseudomonadati</taxon>
        <taxon>Planctomycetota</taxon>
        <taxon>Planctomycetia</taxon>
        <taxon>Isosphaerales</taxon>
        <taxon>Isosphaeraceae</taxon>
        <taxon>Paludisphaera</taxon>
    </lineage>
</organism>
<evidence type="ECO:0000313" key="3">
    <source>
        <dbReference type="Proteomes" id="UP001216907"/>
    </source>
</evidence>
<comment type="caution">
    <text evidence="2">The sequence shown here is derived from an EMBL/GenBank/DDBJ whole genome shotgun (WGS) entry which is preliminary data.</text>
</comment>
<feature type="region of interest" description="Disordered" evidence="1">
    <location>
        <begin position="1"/>
        <end position="31"/>
    </location>
</feature>
<proteinExistence type="predicted"/>
<protein>
    <submittedName>
        <fullName evidence="2">Uncharacterized protein</fullName>
    </submittedName>
</protein>
<dbReference type="RefSeq" id="WP_277864785.1">
    <property type="nucleotide sequence ID" value="NZ_JARRAG010000007.1"/>
</dbReference>
<gene>
    <name evidence="2" type="ORF">PZE19_32280</name>
</gene>
<keyword evidence="3" id="KW-1185">Reference proteome</keyword>
<dbReference type="EMBL" id="JARRAG010000007">
    <property type="protein sequence ID" value="MDG3008467.1"/>
    <property type="molecule type" value="Genomic_DNA"/>
</dbReference>
<dbReference type="Proteomes" id="UP001216907">
    <property type="component" value="Unassembled WGS sequence"/>
</dbReference>
<reference evidence="2 3" key="1">
    <citation type="submission" date="2023-03" db="EMBL/GenBank/DDBJ databases">
        <title>Paludisphaera mucosa sp. nov. a novel planctomycete from northern fen.</title>
        <authorList>
            <person name="Ivanova A."/>
        </authorList>
    </citation>
    <scope>NUCLEOTIDE SEQUENCE [LARGE SCALE GENOMIC DNA]</scope>
    <source>
        <strain evidence="2 3">Pla2</strain>
    </source>
</reference>